<evidence type="ECO:0000313" key="2">
    <source>
        <dbReference type="Proteomes" id="UP000295064"/>
    </source>
</evidence>
<dbReference type="Gene3D" id="3.10.450.40">
    <property type="match status" value="1"/>
</dbReference>
<evidence type="ECO:0000313" key="1">
    <source>
        <dbReference type="EMBL" id="TDO92360.1"/>
    </source>
</evidence>
<dbReference type="EMBL" id="SNWX01000006">
    <property type="protein sequence ID" value="TDO92360.1"/>
    <property type="molecule type" value="Genomic_DNA"/>
</dbReference>
<dbReference type="Pfam" id="PF10934">
    <property type="entry name" value="Sheath_initiator"/>
    <property type="match status" value="1"/>
</dbReference>
<comment type="caution">
    <text evidence="1">The sequence shown here is derived from an EMBL/GenBank/DDBJ whole genome shotgun (WGS) entry which is preliminary data.</text>
</comment>
<dbReference type="RefSeq" id="WP_133514589.1">
    <property type="nucleotide sequence ID" value="NZ_SNWX01000006.1"/>
</dbReference>
<dbReference type="SUPFAM" id="SSF160719">
    <property type="entry name" value="gpW/gp25-like"/>
    <property type="match status" value="1"/>
</dbReference>
<dbReference type="Proteomes" id="UP000295064">
    <property type="component" value="Unassembled WGS sequence"/>
</dbReference>
<reference evidence="1 2" key="1">
    <citation type="submission" date="2019-03" db="EMBL/GenBank/DDBJ databases">
        <title>Subsurface microbial communities from deep shales in Ohio and West Virginia, USA.</title>
        <authorList>
            <person name="Wrighton K."/>
        </authorList>
    </citation>
    <scope>NUCLEOTIDE SEQUENCE [LARGE SCALE GENOMIC DNA]</scope>
    <source>
        <strain evidence="1 2">MA284_T2</strain>
    </source>
</reference>
<name>A0A4R6LWW8_9FIRM</name>
<dbReference type="AlphaFoldDB" id="A0A4R6LWW8"/>
<accession>A0A4R6LWW8</accession>
<dbReference type="OrthoDB" id="2088193at2"/>
<protein>
    <submittedName>
        <fullName evidence="1">Uncharacterized protein</fullName>
    </submittedName>
</protein>
<organism evidence="1 2">
    <name type="scientific">Halanaerobium saccharolyticum</name>
    <dbReference type="NCBI Taxonomy" id="43595"/>
    <lineage>
        <taxon>Bacteria</taxon>
        <taxon>Bacillati</taxon>
        <taxon>Bacillota</taxon>
        <taxon>Clostridia</taxon>
        <taxon>Halanaerobiales</taxon>
        <taxon>Halanaerobiaceae</taxon>
        <taxon>Halanaerobium</taxon>
    </lineage>
</organism>
<dbReference type="InterPro" id="IPR020288">
    <property type="entry name" value="Sheath_initiator"/>
</dbReference>
<gene>
    <name evidence="1" type="ORF">DFR79_106173</name>
</gene>
<sequence>MRSFYFDKENGTTKFDELHDIEEATGKMELEQALWIRIMTNQGEWIFDLDFGHPWLKLFREKATAREHRSELIKTIYKEDRVKEILEINVDVSEKHNRKLKIYFKALTTEGLIESSEEVEF</sequence>
<proteinExistence type="predicted"/>